<dbReference type="InterPro" id="IPR004345">
    <property type="entry name" value="TB2_DP1_HVA22"/>
</dbReference>
<feature type="compositionally biased region" description="Basic residues" evidence="4">
    <location>
        <begin position="528"/>
        <end position="539"/>
    </location>
</feature>
<reference evidence="6 7" key="2">
    <citation type="submission" date="2020-07" db="EMBL/GenBank/DDBJ databases">
        <title>Genome assembly of wild tea tree DASZ reveals pedigree and selection history of tea varieties.</title>
        <authorList>
            <person name="Zhang W."/>
        </authorList>
    </citation>
    <scope>NUCLEOTIDE SEQUENCE [LARGE SCALE GENOMIC DNA]</scope>
    <source>
        <strain evidence="7">cv. G240</strain>
        <tissue evidence="6">Leaf</tissue>
    </source>
</reference>
<dbReference type="Pfam" id="PF03134">
    <property type="entry name" value="TB2_DP1_HVA22"/>
    <property type="match status" value="1"/>
</dbReference>
<dbReference type="AlphaFoldDB" id="A0A7J7GAM8"/>
<keyword evidence="2 3" id="KW-0813">Transport</keyword>
<protein>
    <recommendedName>
        <fullName evidence="3">Exocyst subunit Exo70 family protein</fullName>
    </recommendedName>
</protein>
<feature type="compositionally biased region" description="Low complexity" evidence="4">
    <location>
        <begin position="413"/>
        <end position="440"/>
    </location>
</feature>
<feature type="domain" description="Exocyst complex subunit Exo70 C-terminal" evidence="5">
    <location>
        <begin position="193"/>
        <end position="230"/>
    </location>
</feature>
<dbReference type="Pfam" id="PF20669">
    <property type="entry name" value="Exo70_N"/>
    <property type="match status" value="1"/>
</dbReference>
<dbReference type="GO" id="GO:0005546">
    <property type="term" value="F:phosphatidylinositol-4,5-bisphosphate binding"/>
    <property type="evidence" value="ECO:0007669"/>
    <property type="project" value="InterPro"/>
</dbReference>
<evidence type="ECO:0000313" key="6">
    <source>
        <dbReference type="EMBL" id="KAF5937802.1"/>
    </source>
</evidence>
<evidence type="ECO:0000256" key="1">
    <source>
        <dbReference type="ARBA" id="ARBA00006756"/>
    </source>
</evidence>
<feature type="compositionally biased region" description="Basic residues" evidence="4">
    <location>
        <begin position="441"/>
        <end position="451"/>
    </location>
</feature>
<dbReference type="InterPro" id="IPR046364">
    <property type="entry name" value="Exo70_C"/>
</dbReference>
<reference evidence="7" key="1">
    <citation type="journal article" date="2020" name="Nat. Commun.">
        <title>Genome assembly of wild tea tree DASZ reveals pedigree and selection history of tea varieties.</title>
        <authorList>
            <person name="Zhang W."/>
            <person name="Zhang Y."/>
            <person name="Qiu H."/>
            <person name="Guo Y."/>
            <person name="Wan H."/>
            <person name="Zhang X."/>
            <person name="Scossa F."/>
            <person name="Alseekh S."/>
            <person name="Zhang Q."/>
            <person name="Wang P."/>
            <person name="Xu L."/>
            <person name="Schmidt M.H."/>
            <person name="Jia X."/>
            <person name="Li D."/>
            <person name="Zhu A."/>
            <person name="Guo F."/>
            <person name="Chen W."/>
            <person name="Ni D."/>
            <person name="Usadel B."/>
            <person name="Fernie A.R."/>
            <person name="Wen W."/>
        </authorList>
    </citation>
    <scope>NUCLEOTIDE SEQUENCE [LARGE SCALE GENOMIC DNA]</scope>
    <source>
        <strain evidence="7">cv. G240</strain>
    </source>
</reference>
<accession>A0A7J7GAM8</accession>
<dbReference type="PANTHER" id="PTHR12542">
    <property type="entry name" value="EXOCYST COMPLEX PROTEIN EXO70"/>
    <property type="match status" value="1"/>
</dbReference>
<keyword evidence="3" id="KW-0653">Protein transport</keyword>
<evidence type="ECO:0000256" key="3">
    <source>
        <dbReference type="RuleBase" id="RU365026"/>
    </source>
</evidence>
<dbReference type="EMBL" id="JACBKZ010000012">
    <property type="protein sequence ID" value="KAF5937802.1"/>
    <property type="molecule type" value="Genomic_DNA"/>
</dbReference>
<feature type="region of interest" description="Disordered" evidence="4">
    <location>
        <begin position="411"/>
        <end position="471"/>
    </location>
</feature>
<keyword evidence="7" id="KW-1185">Reference proteome</keyword>
<sequence>MIMKWNPDTSTYAKVTSLFYENRREAAECIKCVNNLQKSMRLLVMEDASSEKLVRGQNLMEIAMKRLQKEFYQILSMNRAHLDPESVSARSSLASTRSSVSDYEDDDAPEDEIRIAANAIEEGEHESTVAMTDLRSIAECMISSGYGKECVKIYKIIRKPIVDEGIYRLGVEKLSSSKIHKMDWEMLEMKINNWLNAVKSAVKTLFNGEKILCDHVFASSESIRESCFAKDPRRVGRKGWVGLDKRGNVCVEVRRAAKARLPPAGEAELLVSQPCSDTILVLGYAYPAFECCKTVEKNRVEIEELRFWCQYWLPMYGEMKLAVFIYLWYPKTQGTSSIYETFLRPYISKHETEIDRKLQELRARAWDLAIYYWQNCTKIRQSTIIQALQYMAAQSGKITTTKPNDELNQPMLQQQQQQHKNENPYPTTAAPPSSPTGSPAFHHRMANKHRHPSSERGRPPLPPTSLGTANHHRFVANSPKSEAGQVHLHSQAEFIHTTTQEELEPSSGSEPSSTDEKETGVDNQLHAARLRLRRSKGFH</sequence>
<dbReference type="GO" id="GO:0006887">
    <property type="term" value="P:exocytosis"/>
    <property type="evidence" value="ECO:0007669"/>
    <property type="project" value="UniProtKB-KW"/>
</dbReference>
<dbReference type="Proteomes" id="UP000593564">
    <property type="component" value="Unassembled WGS sequence"/>
</dbReference>
<feature type="region of interest" description="Disordered" evidence="4">
    <location>
        <begin position="496"/>
        <end position="539"/>
    </location>
</feature>
<dbReference type="Pfam" id="PF03081">
    <property type="entry name" value="Exo70_C"/>
    <property type="match status" value="1"/>
</dbReference>
<dbReference type="SUPFAM" id="SSF74788">
    <property type="entry name" value="Cullin repeat-like"/>
    <property type="match status" value="1"/>
</dbReference>
<dbReference type="InterPro" id="IPR016159">
    <property type="entry name" value="Cullin_repeat-like_dom_sf"/>
</dbReference>
<organism evidence="6 7">
    <name type="scientific">Camellia sinensis</name>
    <name type="common">Tea plant</name>
    <name type="synonym">Thea sinensis</name>
    <dbReference type="NCBI Taxonomy" id="4442"/>
    <lineage>
        <taxon>Eukaryota</taxon>
        <taxon>Viridiplantae</taxon>
        <taxon>Streptophyta</taxon>
        <taxon>Embryophyta</taxon>
        <taxon>Tracheophyta</taxon>
        <taxon>Spermatophyta</taxon>
        <taxon>Magnoliopsida</taxon>
        <taxon>eudicotyledons</taxon>
        <taxon>Gunneridae</taxon>
        <taxon>Pentapetalae</taxon>
        <taxon>asterids</taxon>
        <taxon>Ericales</taxon>
        <taxon>Theaceae</taxon>
        <taxon>Camellia</taxon>
    </lineage>
</organism>
<evidence type="ECO:0000313" key="7">
    <source>
        <dbReference type="Proteomes" id="UP000593564"/>
    </source>
</evidence>
<dbReference type="PANTHER" id="PTHR12542:SF38">
    <property type="entry name" value="EXOCYST SUBUNIT EXO70 FAMILY PROTEIN"/>
    <property type="match status" value="1"/>
</dbReference>
<comment type="similarity">
    <text evidence="1 3">Belongs to the EXO70 family.</text>
</comment>
<dbReference type="GO" id="GO:0000145">
    <property type="term" value="C:exocyst"/>
    <property type="evidence" value="ECO:0007669"/>
    <property type="project" value="InterPro"/>
</dbReference>
<dbReference type="GO" id="GO:0015031">
    <property type="term" value="P:protein transport"/>
    <property type="evidence" value="ECO:0007669"/>
    <property type="project" value="UniProtKB-KW"/>
</dbReference>
<name>A0A7J7GAM8_CAMSI</name>
<evidence type="ECO:0000259" key="5">
    <source>
        <dbReference type="Pfam" id="PF03081"/>
    </source>
</evidence>
<evidence type="ECO:0000256" key="4">
    <source>
        <dbReference type="SAM" id="MobiDB-lite"/>
    </source>
</evidence>
<dbReference type="InterPro" id="IPR004140">
    <property type="entry name" value="Exo70"/>
</dbReference>
<proteinExistence type="inferred from homology"/>
<comment type="function">
    <text evidence="3">Component of the exocyst complex.</text>
</comment>
<gene>
    <name evidence="6" type="ORF">HYC85_025308</name>
</gene>
<dbReference type="Gene3D" id="1.20.1280.170">
    <property type="entry name" value="Exocyst complex component Exo70"/>
    <property type="match status" value="1"/>
</dbReference>
<keyword evidence="3" id="KW-0268">Exocytosis</keyword>
<comment type="caution">
    <text evidence="6">The sequence shown here is derived from an EMBL/GenBank/DDBJ whole genome shotgun (WGS) entry which is preliminary data.</text>
</comment>
<evidence type="ECO:0000256" key="2">
    <source>
        <dbReference type="ARBA" id="ARBA00022448"/>
    </source>
</evidence>